<gene>
    <name evidence="2" type="ORF">GCM10008025_12470</name>
</gene>
<evidence type="ECO:0000313" key="3">
    <source>
        <dbReference type="Proteomes" id="UP000613512"/>
    </source>
</evidence>
<proteinExistence type="predicted"/>
<evidence type="ECO:0000256" key="1">
    <source>
        <dbReference type="SAM" id="Phobius"/>
    </source>
</evidence>
<accession>A0A916RTV7</accession>
<feature type="transmembrane region" description="Helical" evidence="1">
    <location>
        <begin position="12"/>
        <end position="28"/>
    </location>
</feature>
<dbReference type="AlphaFoldDB" id="A0A916RTV7"/>
<sequence>MKKLTLYGKVNVGLGIVLFILGLFLFTQKYEGSFIFQEQYLSLSFIFLGSALILASYLAKKKHS</sequence>
<reference evidence="2" key="1">
    <citation type="journal article" date="2014" name="Int. J. Syst. Evol. Microbiol.">
        <title>Complete genome sequence of Corynebacterium casei LMG S-19264T (=DSM 44701T), isolated from a smear-ripened cheese.</title>
        <authorList>
            <consortium name="US DOE Joint Genome Institute (JGI-PGF)"/>
            <person name="Walter F."/>
            <person name="Albersmeier A."/>
            <person name="Kalinowski J."/>
            <person name="Ruckert C."/>
        </authorList>
    </citation>
    <scope>NUCLEOTIDE SEQUENCE</scope>
    <source>
        <strain evidence="2">CGMCC 1.12408</strain>
    </source>
</reference>
<keyword evidence="1" id="KW-0472">Membrane</keyword>
<evidence type="ECO:0000313" key="2">
    <source>
        <dbReference type="EMBL" id="GGA70021.1"/>
    </source>
</evidence>
<dbReference type="RefSeq" id="WP_188383816.1">
    <property type="nucleotide sequence ID" value="NZ_BMEY01000005.1"/>
</dbReference>
<comment type="caution">
    <text evidence="2">The sequence shown here is derived from an EMBL/GenBank/DDBJ whole genome shotgun (WGS) entry which is preliminary data.</text>
</comment>
<organism evidence="2 3">
    <name type="scientific">Ornithinibacillus halotolerans</name>
    <dbReference type="NCBI Taxonomy" id="1274357"/>
    <lineage>
        <taxon>Bacteria</taxon>
        <taxon>Bacillati</taxon>
        <taxon>Bacillota</taxon>
        <taxon>Bacilli</taxon>
        <taxon>Bacillales</taxon>
        <taxon>Bacillaceae</taxon>
        <taxon>Ornithinibacillus</taxon>
    </lineage>
</organism>
<dbReference type="Proteomes" id="UP000613512">
    <property type="component" value="Unassembled WGS sequence"/>
</dbReference>
<keyword evidence="3" id="KW-1185">Reference proteome</keyword>
<reference evidence="2" key="2">
    <citation type="submission" date="2020-09" db="EMBL/GenBank/DDBJ databases">
        <authorList>
            <person name="Sun Q."/>
            <person name="Zhou Y."/>
        </authorList>
    </citation>
    <scope>NUCLEOTIDE SEQUENCE</scope>
    <source>
        <strain evidence="2">CGMCC 1.12408</strain>
    </source>
</reference>
<dbReference type="EMBL" id="BMEY01000005">
    <property type="protein sequence ID" value="GGA70021.1"/>
    <property type="molecule type" value="Genomic_DNA"/>
</dbReference>
<name>A0A916RTV7_9BACI</name>
<keyword evidence="1" id="KW-0812">Transmembrane</keyword>
<protein>
    <submittedName>
        <fullName evidence="2">Uncharacterized protein</fullName>
    </submittedName>
</protein>
<keyword evidence="1" id="KW-1133">Transmembrane helix</keyword>
<feature type="transmembrane region" description="Helical" evidence="1">
    <location>
        <begin position="40"/>
        <end position="59"/>
    </location>
</feature>